<keyword evidence="2" id="KW-1185">Reference proteome</keyword>
<organism evidence="1 2">
    <name type="scientific">Tsukamurella strandjordii</name>
    <dbReference type="NCBI Taxonomy" id="147577"/>
    <lineage>
        <taxon>Bacteria</taxon>
        <taxon>Bacillati</taxon>
        <taxon>Actinomycetota</taxon>
        <taxon>Actinomycetes</taxon>
        <taxon>Mycobacteriales</taxon>
        <taxon>Tsukamurellaceae</taxon>
        <taxon>Tsukamurella</taxon>
    </lineage>
</organism>
<dbReference type="RefSeq" id="WP_305111923.1">
    <property type="nucleotide sequence ID" value="NZ_JAUTIX010000005.1"/>
</dbReference>
<dbReference type="EMBL" id="JAUTIX010000005">
    <property type="protein sequence ID" value="MDP0399213.1"/>
    <property type="molecule type" value="Genomic_DNA"/>
</dbReference>
<dbReference type="AlphaFoldDB" id="A0AA90NCC8"/>
<proteinExistence type="predicted"/>
<evidence type="ECO:0000313" key="1">
    <source>
        <dbReference type="EMBL" id="MDP0399213.1"/>
    </source>
</evidence>
<gene>
    <name evidence="1" type="ORF">Q7X28_14885</name>
</gene>
<sequence length="167" mass="18151">MSAGAEKTRERITEPDQMLYRPIARAFVAEGVVAPDAFLLNSNDKADSNRLSITRGSVATAEDAYNERAATLKEGCEKRGVPYRPPVGVLGVTVEEVESVEIKSPEGSEVRRPLTAWDDSMNEGVCDTHGHIDYNDVPFSEKGAHLNTAKALLARAVDHGWKFGPLA</sequence>
<evidence type="ECO:0000313" key="2">
    <source>
        <dbReference type="Proteomes" id="UP001178281"/>
    </source>
</evidence>
<reference evidence="1" key="1">
    <citation type="submission" date="2023-08" db="EMBL/GenBank/DDBJ databases">
        <title>The draft genome of Tsukamurella strandjordii strain 050030.</title>
        <authorList>
            <person name="Zhao F."/>
            <person name="Feng Y."/>
            <person name="Zong Z."/>
        </authorList>
    </citation>
    <scope>NUCLEOTIDE SEQUENCE</scope>
    <source>
        <strain evidence="1">050030</strain>
    </source>
</reference>
<protein>
    <submittedName>
        <fullName evidence="1">Endo-1,4-beta-xylanase</fullName>
    </submittedName>
</protein>
<comment type="caution">
    <text evidence="1">The sequence shown here is derived from an EMBL/GenBank/DDBJ whole genome shotgun (WGS) entry which is preliminary data.</text>
</comment>
<dbReference type="Proteomes" id="UP001178281">
    <property type="component" value="Unassembled WGS sequence"/>
</dbReference>
<name>A0AA90NCC8_9ACTN</name>
<accession>A0AA90NCC8</accession>